<feature type="compositionally biased region" description="Low complexity" evidence="1">
    <location>
        <begin position="204"/>
        <end position="223"/>
    </location>
</feature>
<keyword evidence="2" id="KW-0472">Membrane</keyword>
<accession>A0A8H6YXE3</accession>
<organism evidence="3 4">
    <name type="scientific">Mycena sanguinolenta</name>
    <dbReference type="NCBI Taxonomy" id="230812"/>
    <lineage>
        <taxon>Eukaryota</taxon>
        <taxon>Fungi</taxon>
        <taxon>Dikarya</taxon>
        <taxon>Basidiomycota</taxon>
        <taxon>Agaricomycotina</taxon>
        <taxon>Agaricomycetes</taxon>
        <taxon>Agaricomycetidae</taxon>
        <taxon>Agaricales</taxon>
        <taxon>Marasmiineae</taxon>
        <taxon>Mycenaceae</taxon>
        <taxon>Mycena</taxon>
    </lineage>
</organism>
<keyword evidence="2" id="KW-0812">Transmembrane</keyword>
<keyword evidence="2" id="KW-1133">Transmembrane helix</keyword>
<proteinExistence type="predicted"/>
<dbReference type="Proteomes" id="UP000623467">
    <property type="component" value="Unassembled WGS sequence"/>
</dbReference>
<dbReference type="AlphaFoldDB" id="A0A8H6YXE3"/>
<keyword evidence="4" id="KW-1185">Reference proteome</keyword>
<protein>
    <recommendedName>
        <fullName evidence="5">Transmembrane protein</fullName>
    </recommendedName>
</protein>
<gene>
    <name evidence="3" type="ORF">MSAN_00956400</name>
</gene>
<comment type="caution">
    <text evidence="3">The sequence shown here is derived from an EMBL/GenBank/DDBJ whole genome shotgun (WGS) entry which is preliminary data.</text>
</comment>
<feature type="region of interest" description="Disordered" evidence="1">
    <location>
        <begin position="204"/>
        <end position="238"/>
    </location>
</feature>
<evidence type="ECO:0000256" key="2">
    <source>
        <dbReference type="SAM" id="Phobius"/>
    </source>
</evidence>
<evidence type="ECO:0000313" key="4">
    <source>
        <dbReference type="Proteomes" id="UP000623467"/>
    </source>
</evidence>
<reference evidence="3" key="1">
    <citation type="submission" date="2020-05" db="EMBL/GenBank/DDBJ databases">
        <title>Mycena genomes resolve the evolution of fungal bioluminescence.</title>
        <authorList>
            <person name="Tsai I.J."/>
        </authorList>
    </citation>
    <scope>NUCLEOTIDE SEQUENCE</scope>
    <source>
        <strain evidence="3">160909Yilan</strain>
    </source>
</reference>
<evidence type="ECO:0000313" key="3">
    <source>
        <dbReference type="EMBL" id="KAF7366977.1"/>
    </source>
</evidence>
<evidence type="ECO:0000256" key="1">
    <source>
        <dbReference type="SAM" id="MobiDB-lite"/>
    </source>
</evidence>
<dbReference type="EMBL" id="JACAZH010000006">
    <property type="protein sequence ID" value="KAF7366977.1"/>
    <property type="molecule type" value="Genomic_DNA"/>
</dbReference>
<feature type="transmembrane region" description="Helical" evidence="2">
    <location>
        <begin position="31"/>
        <end position="54"/>
    </location>
</feature>
<name>A0A8H6YXE3_9AGAR</name>
<sequence>MSRNRRWEEGRQKLHWVACEFPAPFSSPSPFLFIFILFPSLPFLVISFALFSFLRWALSSRPAPGAEGGETTVKALSGDAPPRYPSYDLLAPSHVSPSPSLCLGTVPARSLSFAVCARPLRAQCHASARRLTGVPFHPPFLSCLSRVPLNVSSHRPALSSLSLRPLVFTFTPSSFPHTLASPSSTELTYSTNVPHALRHAPRRLSSLPFHPSSPSAPRAQPRSPSDPHLQSQNPTRWGRRARGRLAYDCAVVSFSPHGAISGPVVRIVSSDRQQGQDINRKPPE</sequence>
<evidence type="ECO:0008006" key="5">
    <source>
        <dbReference type="Google" id="ProtNLM"/>
    </source>
</evidence>